<evidence type="ECO:0000256" key="1">
    <source>
        <dbReference type="ARBA" id="ARBA00022723"/>
    </source>
</evidence>
<keyword evidence="1" id="KW-0479">Metal-binding</keyword>
<sequence length="152" mass="16587">MPVIRQEDAPLEQEDGKGPNGELGPYSARLLSDAGGLTQFGAFIETLPPGSRSSRKHWHEREDEFVFVLSGTVTLHEGDVIAEMKAGDSATFKAGVAAGHCLENRSDGPVSYLVVGTRSPDEVVHYSDENLKLTKIGFVKHWTDREGNPIVR</sequence>
<dbReference type="SUPFAM" id="SSF51182">
    <property type="entry name" value="RmlC-like cupins"/>
    <property type="match status" value="1"/>
</dbReference>
<protein>
    <submittedName>
        <fullName evidence="5">Cupin domain-containing protein</fullName>
    </submittedName>
</protein>
<dbReference type="InterPro" id="IPR013096">
    <property type="entry name" value="Cupin_2"/>
</dbReference>
<feature type="domain" description="Cupin type-2" evidence="3">
    <location>
        <begin position="44"/>
        <end position="115"/>
    </location>
</feature>
<comment type="caution">
    <text evidence="5">The sequence shown here is derived from an EMBL/GenBank/DDBJ whole genome shotgun (WGS) entry which is preliminary data.</text>
</comment>
<keyword evidence="6" id="KW-1185">Reference proteome</keyword>
<dbReference type="EMBL" id="JAMQAY010000007">
    <property type="protein sequence ID" value="MCM2402877.1"/>
    <property type="molecule type" value="Genomic_DNA"/>
</dbReference>
<dbReference type="EMBL" id="JAMXLX010000001">
    <property type="protein sequence ID" value="MCO5955431.1"/>
    <property type="molecule type" value="Genomic_DNA"/>
</dbReference>
<dbReference type="Pfam" id="PF07883">
    <property type="entry name" value="Cupin_2"/>
    <property type="match status" value="1"/>
</dbReference>
<name>A0AAJ1FGZ2_9HYPH</name>
<dbReference type="InterPro" id="IPR011051">
    <property type="entry name" value="RmlC_Cupin_sf"/>
</dbReference>
<evidence type="ECO:0000259" key="3">
    <source>
        <dbReference type="Pfam" id="PF07883"/>
    </source>
</evidence>
<dbReference type="PANTHER" id="PTHR35848:SF9">
    <property type="entry name" value="SLL1358 PROTEIN"/>
    <property type="match status" value="1"/>
</dbReference>
<evidence type="ECO:0000313" key="4">
    <source>
        <dbReference type="EMBL" id="MCM2402877.1"/>
    </source>
</evidence>
<evidence type="ECO:0000313" key="6">
    <source>
        <dbReference type="Proteomes" id="UP001155079"/>
    </source>
</evidence>
<dbReference type="AlphaFoldDB" id="A0AAJ1FGZ2"/>
<feature type="region of interest" description="Disordered" evidence="2">
    <location>
        <begin position="1"/>
        <end position="24"/>
    </location>
</feature>
<dbReference type="Proteomes" id="UP001155079">
    <property type="component" value="Unassembled WGS sequence"/>
</dbReference>
<dbReference type="PANTHER" id="PTHR35848">
    <property type="entry name" value="OXALATE-BINDING PROTEIN"/>
    <property type="match status" value="1"/>
</dbReference>
<dbReference type="Gene3D" id="2.60.120.10">
    <property type="entry name" value="Jelly Rolls"/>
    <property type="match status" value="1"/>
</dbReference>
<accession>A0AAJ1FGZ2</accession>
<organism evidence="5 7">
    <name type="scientific">Ciceribacter sichuanensis</name>
    <dbReference type="NCBI Taxonomy" id="2949647"/>
    <lineage>
        <taxon>Bacteria</taxon>
        <taxon>Pseudomonadati</taxon>
        <taxon>Pseudomonadota</taxon>
        <taxon>Alphaproteobacteria</taxon>
        <taxon>Hyphomicrobiales</taxon>
        <taxon>Rhizobiaceae</taxon>
        <taxon>Ciceribacter</taxon>
    </lineage>
</organism>
<reference evidence="5 6" key="1">
    <citation type="submission" date="2022-06" db="EMBL/GenBank/DDBJ databases">
        <authorList>
            <person name="Sun Q."/>
        </authorList>
    </citation>
    <scope>NUCLEOTIDE SEQUENCE</scope>
    <source>
        <strain evidence="5">S101</strain>
        <strain evidence="4 6">S153</strain>
    </source>
</reference>
<dbReference type="GO" id="GO:0046872">
    <property type="term" value="F:metal ion binding"/>
    <property type="evidence" value="ECO:0007669"/>
    <property type="project" value="UniProtKB-KW"/>
</dbReference>
<dbReference type="RefSeq" id="WP_250912191.1">
    <property type="nucleotide sequence ID" value="NZ_JAMQAY010000007.1"/>
</dbReference>
<evidence type="ECO:0000313" key="7">
    <source>
        <dbReference type="Proteomes" id="UP001155380"/>
    </source>
</evidence>
<dbReference type="CDD" id="cd02224">
    <property type="entry name" value="cupin_SPO2919-like"/>
    <property type="match status" value="1"/>
</dbReference>
<evidence type="ECO:0000313" key="5">
    <source>
        <dbReference type="EMBL" id="MCO5955431.1"/>
    </source>
</evidence>
<dbReference type="InterPro" id="IPR051610">
    <property type="entry name" value="GPI/OXD"/>
</dbReference>
<proteinExistence type="predicted"/>
<gene>
    <name evidence="4" type="ORF">NBH20_17050</name>
    <name evidence="5" type="ORF">NBH21_01495</name>
</gene>
<evidence type="ECO:0000256" key="2">
    <source>
        <dbReference type="SAM" id="MobiDB-lite"/>
    </source>
</evidence>
<dbReference type="Proteomes" id="UP001155380">
    <property type="component" value="Unassembled WGS sequence"/>
</dbReference>
<dbReference type="InterPro" id="IPR014710">
    <property type="entry name" value="RmlC-like_jellyroll"/>
</dbReference>